<reference evidence="1 2" key="1">
    <citation type="submission" date="2017-12" db="EMBL/GenBank/DDBJ databases">
        <authorList>
            <person name="Pombert J.-F."/>
            <person name="Haag K.L."/>
            <person name="Ebert D."/>
        </authorList>
    </citation>
    <scope>NUCLEOTIDE SEQUENCE [LARGE SCALE GENOMIC DNA]</scope>
    <source>
        <strain evidence="1">IL-BN-2</strain>
    </source>
</reference>
<dbReference type="VEuPathDB" id="MicrosporidiaDB:CWI36_1616p0010"/>
<comment type="caution">
    <text evidence="1">The sequence shown here is derived from an EMBL/GenBank/DDBJ whole genome shotgun (WGS) entry which is preliminary data.</text>
</comment>
<dbReference type="VEuPathDB" id="MicrosporidiaDB:CWI39_1049p0020"/>
<sequence length="84" mass="8923">MGRGKKVDSENIKNKKIKAVNNFENSAGEISMCYIDVAMLSEEIPPPPTVHNTTHQPPSSSCQTSLVCLVDTIPSSSGTDATAC</sequence>
<evidence type="ECO:0000313" key="1">
    <source>
        <dbReference type="EMBL" id="TBU03000.1"/>
    </source>
</evidence>
<proteinExistence type="predicted"/>
<dbReference type="EMBL" id="PIXR01001049">
    <property type="protein sequence ID" value="TBU03000.1"/>
    <property type="molecule type" value="Genomic_DNA"/>
</dbReference>
<evidence type="ECO:0000313" key="2">
    <source>
        <dbReference type="Proteomes" id="UP000293045"/>
    </source>
</evidence>
<protein>
    <submittedName>
        <fullName evidence="1">Uncharacterized protein</fullName>
    </submittedName>
</protein>
<dbReference type="AlphaFoldDB" id="A0A4Q9L8E4"/>
<accession>A0A4Q9L8E4</accession>
<organism evidence="1 2">
    <name type="scientific">Hamiltosporidium magnivora</name>
    <dbReference type="NCBI Taxonomy" id="148818"/>
    <lineage>
        <taxon>Eukaryota</taxon>
        <taxon>Fungi</taxon>
        <taxon>Fungi incertae sedis</taxon>
        <taxon>Microsporidia</taxon>
        <taxon>Dubosqiidae</taxon>
        <taxon>Hamiltosporidium</taxon>
    </lineage>
</organism>
<name>A0A4Q9L8E4_9MICR</name>
<gene>
    <name evidence="1" type="ORF">CWI39_1049p0020</name>
</gene>
<dbReference type="Proteomes" id="UP000293045">
    <property type="component" value="Unassembled WGS sequence"/>
</dbReference>